<dbReference type="Proteomes" id="UP000030748">
    <property type="component" value="Unassembled WGS sequence"/>
</dbReference>
<dbReference type="Gene3D" id="1.20.1280.50">
    <property type="match status" value="1"/>
</dbReference>
<dbReference type="CDD" id="cd22160">
    <property type="entry name" value="F-box_AtFBL13-like"/>
    <property type="match status" value="1"/>
</dbReference>
<dbReference type="InterPro" id="IPR036047">
    <property type="entry name" value="F-box-like_dom_sf"/>
</dbReference>
<protein>
    <recommendedName>
        <fullName evidence="5">F-box domain-containing protein</fullName>
    </recommendedName>
</protein>
<dbReference type="InterPro" id="IPR032675">
    <property type="entry name" value="LRR_dom_sf"/>
</dbReference>
<dbReference type="Pfam" id="PF00646">
    <property type="entry name" value="F-box"/>
    <property type="match status" value="1"/>
</dbReference>
<dbReference type="AlphaFoldDB" id="A0A022RQ72"/>
<proteinExistence type="predicted"/>
<dbReference type="EMBL" id="KI630370">
    <property type="protein sequence ID" value="EYU41070.1"/>
    <property type="molecule type" value="Genomic_DNA"/>
</dbReference>
<dbReference type="SUPFAM" id="SSF81383">
    <property type="entry name" value="F-box domain"/>
    <property type="match status" value="1"/>
</dbReference>
<evidence type="ECO:0000259" key="2">
    <source>
        <dbReference type="Pfam" id="PF23622"/>
    </source>
</evidence>
<dbReference type="eggNOG" id="ENOG502RYMX">
    <property type="taxonomic scope" value="Eukaryota"/>
</dbReference>
<accession>A0A022RQ72</accession>
<evidence type="ECO:0000259" key="1">
    <source>
        <dbReference type="Pfam" id="PF00646"/>
    </source>
</evidence>
<reference evidence="3 4" key="1">
    <citation type="journal article" date="2013" name="Proc. Natl. Acad. Sci. U.S.A.">
        <title>Fine-scale variation in meiotic recombination in Mimulus inferred from population shotgun sequencing.</title>
        <authorList>
            <person name="Hellsten U."/>
            <person name="Wright K.M."/>
            <person name="Jenkins J."/>
            <person name="Shu S."/>
            <person name="Yuan Y."/>
            <person name="Wessler S.R."/>
            <person name="Schmutz J."/>
            <person name="Willis J.H."/>
            <person name="Rokhsar D.S."/>
        </authorList>
    </citation>
    <scope>NUCLEOTIDE SEQUENCE [LARGE SCALE GENOMIC DNA]</scope>
    <source>
        <strain evidence="4">cv. DUN x IM62</strain>
    </source>
</reference>
<dbReference type="Pfam" id="PF23622">
    <property type="entry name" value="LRR_At1g61320_AtMIF1"/>
    <property type="match status" value="1"/>
</dbReference>
<keyword evidence="4" id="KW-1185">Reference proteome</keyword>
<dbReference type="STRING" id="4155.A0A022RQ72"/>
<dbReference type="PANTHER" id="PTHR34145:SF68">
    <property type="entry name" value="FBD DOMAIN-CONTAINING PROTEIN"/>
    <property type="match status" value="1"/>
</dbReference>
<evidence type="ECO:0000313" key="4">
    <source>
        <dbReference type="Proteomes" id="UP000030748"/>
    </source>
</evidence>
<dbReference type="InterPro" id="IPR055357">
    <property type="entry name" value="LRR_At1g61320_AtMIF1"/>
</dbReference>
<dbReference type="PANTHER" id="PTHR34145">
    <property type="entry name" value="OS02G0105600 PROTEIN"/>
    <property type="match status" value="1"/>
</dbReference>
<evidence type="ECO:0008006" key="5">
    <source>
        <dbReference type="Google" id="ProtNLM"/>
    </source>
</evidence>
<dbReference type="InterPro" id="IPR001810">
    <property type="entry name" value="F-box_dom"/>
</dbReference>
<feature type="domain" description="At1g61320/AtMIF1 LRR" evidence="2">
    <location>
        <begin position="99"/>
        <end position="251"/>
    </location>
</feature>
<organism evidence="3 4">
    <name type="scientific">Erythranthe guttata</name>
    <name type="common">Yellow monkey flower</name>
    <name type="synonym">Mimulus guttatus</name>
    <dbReference type="NCBI Taxonomy" id="4155"/>
    <lineage>
        <taxon>Eukaryota</taxon>
        <taxon>Viridiplantae</taxon>
        <taxon>Streptophyta</taxon>
        <taxon>Embryophyta</taxon>
        <taxon>Tracheophyta</taxon>
        <taxon>Spermatophyta</taxon>
        <taxon>Magnoliopsida</taxon>
        <taxon>eudicotyledons</taxon>
        <taxon>Gunneridae</taxon>
        <taxon>Pentapetalae</taxon>
        <taxon>asterids</taxon>
        <taxon>lamiids</taxon>
        <taxon>Lamiales</taxon>
        <taxon>Phrymaceae</taxon>
        <taxon>Erythranthe</taxon>
    </lineage>
</organism>
<gene>
    <name evidence="3" type="ORF">MIMGU_mgv1a017941mg</name>
</gene>
<dbReference type="SUPFAM" id="SSF52047">
    <property type="entry name" value="RNI-like"/>
    <property type="match status" value="1"/>
</dbReference>
<name>A0A022RQ72_ERYGU</name>
<dbReference type="InterPro" id="IPR053781">
    <property type="entry name" value="F-box_AtFBL13-like"/>
</dbReference>
<feature type="domain" description="F-box" evidence="1">
    <location>
        <begin position="31"/>
        <end position="67"/>
    </location>
</feature>
<dbReference type="InterPro" id="IPR053772">
    <property type="entry name" value="At1g61320/At1g61330-like"/>
</dbReference>
<evidence type="ECO:0000313" key="3">
    <source>
        <dbReference type="EMBL" id="EYU41070.1"/>
    </source>
</evidence>
<sequence length="265" mass="29525">METVTPCAGSVPICRQIRGTSFVGGDGVDRISHLPAEVRIHILSLLSLKEAARTSVLSFRWLHLWKYTPSLDFVESDVSRSELGNSAGPKYVNMVNRVVESHKSPTIKEFKINFPLGASYTNSISRWLEFAFSRHVQRLELHLDDPDFRSYGSCSCLPEQLLARSNMILNFNSLKELSLKNVQLSGGAIEFFIHNCTRLEKLIVDSPGENVSKLEVCGSSLVLKHLEIVSFVGLESLKISAPRLTSLRVTSLRGVLLENVPMLVD</sequence>
<dbReference type="Gene3D" id="3.80.10.10">
    <property type="entry name" value="Ribonuclease Inhibitor"/>
    <property type="match status" value="1"/>
</dbReference>
<feature type="non-terminal residue" evidence="3">
    <location>
        <position position="265"/>
    </location>
</feature>